<feature type="region of interest" description="Disordered" evidence="1">
    <location>
        <begin position="142"/>
        <end position="161"/>
    </location>
</feature>
<protein>
    <submittedName>
        <fullName evidence="2">Uncharacterized protein</fullName>
    </submittedName>
</protein>
<dbReference type="EMBL" id="JAQMWT010000466">
    <property type="protein sequence ID" value="KAJ8600947.1"/>
    <property type="molecule type" value="Genomic_DNA"/>
</dbReference>
<feature type="non-terminal residue" evidence="2">
    <location>
        <position position="1"/>
    </location>
</feature>
<sequence>MNFEGLVQGPENRARLRLFLVKSCAVEMMTPDLAEELGIPVAPLDQIQLARNVKITLFDADGKAVEVNIPSDDIPGKSEFELGLPLVFRWRTDIKLDTCVACGLEYPGLPLCSMCSEHRVSLDDRARYCSLECNKYAESARQPAHALDGEPPPIPQRPPRWQGVAVNARGASSRLI</sequence>
<accession>A0AAD7U9T7</accession>
<dbReference type="Proteomes" id="UP001230188">
    <property type="component" value="Unassembled WGS sequence"/>
</dbReference>
<proteinExistence type="predicted"/>
<reference evidence="2" key="1">
    <citation type="submission" date="2023-01" db="EMBL/GenBank/DDBJ databases">
        <title>Metagenome sequencing of chrysophaentin producing Chrysophaeum taylorii.</title>
        <authorList>
            <person name="Davison J."/>
            <person name="Bewley C."/>
        </authorList>
    </citation>
    <scope>NUCLEOTIDE SEQUENCE</scope>
    <source>
        <strain evidence="2">NIES-1699</strain>
    </source>
</reference>
<name>A0AAD7U9T7_9STRA</name>
<comment type="caution">
    <text evidence="2">The sequence shown here is derived from an EMBL/GenBank/DDBJ whole genome shotgun (WGS) entry which is preliminary data.</text>
</comment>
<evidence type="ECO:0000313" key="3">
    <source>
        <dbReference type="Proteomes" id="UP001230188"/>
    </source>
</evidence>
<gene>
    <name evidence="2" type="ORF">CTAYLR_005083</name>
</gene>
<evidence type="ECO:0000313" key="2">
    <source>
        <dbReference type="EMBL" id="KAJ8600947.1"/>
    </source>
</evidence>
<evidence type="ECO:0000256" key="1">
    <source>
        <dbReference type="SAM" id="MobiDB-lite"/>
    </source>
</evidence>
<keyword evidence="3" id="KW-1185">Reference proteome</keyword>
<dbReference type="AlphaFoldDB" id="A0AAD7U9T7"/>
<organism evidence="2 3">
    <name type="scientific">Chrysophaeum taylorii</name>
    <dbReference type="NCBI Taxonomy" id="2483200"/>
    <lineage>
        <taxon>Eukaryota</taxon>
        <taxon>Sar</taxon>
        <taxon>Stramenopiles</taxon>
        <taxon>Ochrophyta</taxon>
        <taxon>Pelagophyceae</taxon>
        <taxon>Pelagomonadales</taxon>
        <taxon>Pelagomonadaceae</taxon>
        <taxon>Chrysophaeum</taxon>
    </lineage>
</organism>